<evidence type="ECO:0000256" key="2">
    <source>
        <dbReference type="ARBA" id="ARBA00023163"/>
    </source>
</evidence>
<accession>A0A1D9LL54</accession>
<proteinExistence type="predicted"/>
<protein>
    <submittedName>
        <fullName evidence="4">AraC family transcriptional regulator</fullName>
    </submittedName>
</protein>
<dbReference type="RefSeq" id="WP_070980967.1">
    <property type="nucleotide sequence ID" value="NZ_CP017707.1"/>
</dbReference>
<reference evidence="4 5" key="1">
    <citation type="submission" date="2016-10" db="EMBL/GenBank/DDBJ databases">
        <title>Chromobacterium muskegensis sp. nov., an insecticidal bacterium isolated from Sphagnum bogs.</title>
        <authorList>
            <person name="Sparks M.E."/>
            <person name="Blackburn M.B."/>
            <person name="Gundersen-Rindal D.E."/>
            <person name="Mitchell A."/>
            <person name="Farrar R."/>
            <person name="Kuhar D."/>
        </authorList>
    </citation>
    <scope>NUCLEOTIDE SEQUENCE [LARGE SCALE GENOMIC DNA]</scope>
    <source>
        <strain evidence="4 5">21-1</strain>
    </source>
</reference>
<keyword evidence="2" id="KW-0804">Transcription</keyword>
<gene>
    <name evidence="4" type="ORF">BKX93_19505</name>
</gene>
<dbReference type="CDD" id="cd03137">
    <property type="entry name" value="GATase1_AraC_1"/>
    <property type="match status" value="1"/>
</dbReference>
<dbReference type="Gene3D" id="3.40.50.880">
    <property type="match status" value="1"/>
</dbReference>
<dbReference type="GO" id="GO:0043565">
    <property type="term" value="F:sequence-specific DNA binding"/>
    <property type="evidence" value="ECO:0007669"/>
    <property type="project" value="InterPro"/>
</dbReference>
<dbReference type="Pfam" id="PF12833">
    <property type="entry name" value="HTH_18"/>
    <property type="match status" value="1"/>
</dbReference>
<dbReference type="InterPro" id="IPR052158">
    <property type="entry name" value="INH-QAR"/>
</dbReference>
<sequence>MTRDIAILLFDGFQLLDAAGPISVFECALRYRPGAYRLTPLTVAGGAARSSSGIALDSRPLSAMPAPDTVLVAGGEGAPSALGCGETLAYLRRCASASRRVVSVCTGAFLLAEAGLLDGRRATTHWAHSGEFSRRYPAVALDTDRIFIRQGNIWTAAGVSAGIDVALALVAEDMGEEIARRCAQRLVVYYRRPGGQSQFSSLLEMQRPDGRFAALLDQVRRSLDGAWDVESLAGFCCLSPRHFSRLFQSEVGMPPAKAVEQLRVEAARAALESGERSIQKVARLCGFGDAERMRRSFLRVLGRQPSSLLRSPADE</sequence>
<name>A0A1D9LL54_9NEIS</name>
<dbReference type="GeneID" id="68843391"/>
<dbReference type="InterPro" id="IPR002818">
    <property type="entry name" value="DJ-1/PfpI"/>
</dbReference>
<evidence type="ECO:0000256" key="1">
    <source>
        <dbReference type="ARBA" id="ARBA00023015"/>
    </source>
</evidence>
<dbReference type="Proteomes" id="UP000178776">
    <property type="component" value="Chromosome"/>
</dbReference>
<dbReference type="PANTHER" id="PTHR43130">
    <property type="entry name" value="ARAC-FAMILY TRANSCRIPTIONAL REGULATOR"/>
    <property type="match status" value="1"/>
</dbReference>
<dbReference type="PROSITE" id="PS01124">
    <property type="entry name" value="HTH_ARAC_FAMILY_2"/>
    <property type="match status" value="1"/>
</dbReference>
<evidence type="ECO:0000313" key="5">
    <source>
        <dbReference type="Proteomes" id="UP000178776"/>
    </source>
</evidence>
<keyword evidence="1" id="KW-0805">Transcription regulation</keyword>
<dbReference type="AlphaFoldDB" id="A0A1D9LL54"/>
<dbReference type="Gene3D" id="1.10.10.60">
    <property type="entry name" value="Homeodomain-like"/>
    <property type="match status" value="1"/>
</dbReference>
<dbReference type="GO" id="GO:0003700">
    <property type="term" value="F:DNA-binding transcription factor activity"/>
    <property type="evidence" value="ECO:0007669"/>
    <property type="project" value="InterPro"/>
</dbReference>
<evidence type="ECO:0000259" key="3">
    <source>
        <dbReference type="PROSITE" id="PS01124"/>
    </source>
</evidence>
<dbReference type="InterPro" id="IPR018060">
    <property type="entry name" value="HTH_AraC"/>
</dbReference>
<dbReference type="Pfam" id="PF01965">
    <property type="entry name" value="DJ-1_PfpI"/>
    <property type="match status" value="1"/>
</dbReference>
<dbReference type="STRING" id="1108595.BKX93_19505"/>
<dbReference type="SMART" id="SM00342">
    <property type="entry name" value="HTH_ARAC"/>
    <property type="match status" value="1"/>
</dbReference>
<dbReference type="SUPFAM" id="SSF46689">
    <property type="entry name" value="Homeodomain-like"/>
    <property type="match status" value="2"/>
</dbReference>
<feature type="domain" description="HTH araC/xylS-type" evidence="3">
    <location>
        <begin position="213"/>
        <end position="311"/>
    </location>
</feature>
<dbReference type="KEGG" id="cvc:BKX93_19505"/>
<dbReference type="PANTHER" id="PTHR43130:SF3">
    <property type="entry name" value="HTH-TYPE TRANSCRIPTIONAL REGULATOR RV1931C"/>
    <property type="match status" value="1"/>
</dbReference>
<dbReference type="EMBL" id="CP017707">
    <property type="protein sequence ID" value="AOZ51961.1"/>
    <property type="molecule type" value="Genomic_DNA"/>
</dbReference>
<dbReference type="InterPro" id="IPR009057">
    <property type="entry name" value="Homeodomain-like_sf"/>
</dbReference>
<organism evidence="4 5">
    <name type="scientific">Chromobacterium vaccinii</name>
    <dbReference type="NCBI Taxonomy" id="1108595"/>
    <lineage>
        <taxon>Bacteria</taxon>
        <taxon>Pseudomonadati</taxon>
        <taxon>Pseudomonadota</taxon>
        <taxon>Betaproteobacteria</taxon>
        <taxon>Neisseriales</taxon>
        <taxon>Chromobacteriaceae</taxon>
        <taxon>Chromobacterium</taxon>
    </lineage>
</organism>
<dbReference type="SUPFAM" id="SSF52317">
    <property type="entry name" value="Class I glutamine amidotransferase-like"/>
    <property type="match status" value="1"/>
</dbReference>
<dbReference type="InterPro" id="IPR029062">
    <property type="entry name" value="Class_I_gatase-like"/>
</dbReference>
<evidence type="ECO:0000313" key="4">
    <source>
        <dbReference type="EMBL" id="AOZ51961.1"/>
    </source>
</evidence>